<dbReference type="Proteomes" id="UP001610334">
    <property type="component" value="Unassembled WGS sequence"/>
</dbReference>
<evidence type="ECO:0000313" key="1">
    <source>
        <dbReference type="EMBL" id="KAL2817556.1"/>
    </source>
</evidence>
<keyword evidence="2" id="KW-1185">Reference proteome</keyword>
<reference evidence="1 2" key="1">
    <citation type="submission" date="2024-07" db="EMBL/GenBank/DDBJ databases">
        <title>Section-level genome sequencing and comparative genomics of Aspergillus sections Usti and Cavernicolus.</title>
        <authorList>
            <consortium name="Lawrence Berkeley National Laboratory"/>
            <person name="Nybo J.L."/>
            <person name="Vesth T.C."/>
            <person name="Theobald S."/>
            <person name="Frisvad J.C."/>
            <person name="Larsen T.O."/>
            <person name="Kjaerboelling I."/>
            <person name="Rothschild-Mancinelli K."/>
            <person name="Lyhne E.K."/>
            <person name="Kogle M.E."/>
            <person name="Barry K."/>
            <person name="Clum A."/>
            <person name="Na H."/>
            <person name="Ledsgaard L."/>
            <person name="Lin J."/>
            <person name="Lipzen A."/>
            <person name="Kuo A."/>
            <person name="Riley R."/>
            <person name="Mondo S."/>
            <person name="Labutti K."/>
            <person name="Haridas S."/>
            <person name="Pangalinan J."/>
            <person name="Salamov A.A."/>
            <person name="Simmons B.A."/>
            <person name="Magnuson J.K."/>
            <person name="Chen J."/>
            <person name="Drula E."/>
            <person name="Henrissat B."/>
            <person name="Wiebenga A."/>
            <person name="Lubbers R.J."/>
            <person name="Gomes A.C."/>
            <person name="Makela M.R."/>
            <person name="Stajich J."/>
            <person name="Grigoriev I.V."/>
            <person name="Mortensen U.H."/>
            <person name="De Vries R.P."/>
            <person name="Baker S.E."/>
            <person name="Andersen M.R."/>
        </authorList>
    </citation>
    <scope>NUCLEOTIDE SEQUENCE [LARGE SCALE GENOMIC DNA]</scope>
    <source>
        <strain evidence="1 2">CBS 588.65</strain>
    </source>
</reference>
<protein>
    <submittedName>
        <fullName evidence="1">Uncharacterized protein</fullName>
    </submittedName>
</protein>
<proteinExistence type="predicted"/>
<name>A0ABR4HQ83_9EURO</name>
<organism evidence="1 2">
    <name type="scientific">Aspergillus granulosus</name>
    <dbReference type="NCBI Taxonomy" id="176169"/>
    <lineage>
        <taxon>Eukaryota</taxon>
        <taxon>Fungi</taxon>
        <taxon>Dikarya</taxon>
        <taxon>Ascomycota</taxon>
        <taxon>Pezizomycotina</taxon>
        <taxon>Eurotiomycetes</taxon>
        <taxon>Eurotiomycetidae</taxon>
        <taxon>Eurotiales</taxon>
        <taxon>Aspergillaceae</taxon>
        <taxon>Aspergillus</taxon>
        <taxon>Aspergillus subgen. Nidulantes</taxon>
    </lineage>
</organism>
<evidence type="ECO:0000313" key="2">
    <source>
        <dbReference type="Proteomes" id="UP001610334"/>
    </source>
</evidence>
<comment type="caution">
    <text evidence="1">The sequence shown here is derived from an EMBL/GenBank/DDBJ whole genome shotgun (WGS) entry which is preliminary data.</text>
</comment>
<sequence>MVKPQFTTSQDQTVYNISNFFTTPMLMISSTCGWKTHPMFIYMARIASSFFVRFIGHTAAFITPEGNQEYGWKKTLIESPRRHTTLAPFDGPNSLLSRVLRFPQTIRDHSHPGSAHISPPCSLSSPNLNQCPCCQDTLHPPIVSERLVLPCRWRGICSWCNRQCGRVCGGGSWSGVADRAVVWACGCGL</sequence>
<dbReference type="EMBL" id="JBFXLT010000017">
    <property type="protein sequence ID" value="KAL2817556.1"/>
    <property type="molecule type" value="Genomic_DNA"/>
</dbReference>
<gene>
    <name evidence="1" type="ORF">BJX63DRAFT_385393</name>
</gene>
<accession>A0ABR4HQ83</accession>